<organism evidence="1 2">
    <name type="scientific">Panagrolaimus superbus</name>
    <dbReference type="NCBI Taxonomy" id="310955"/>
    <lineage>
        <taxon>Eukaryota</taxon>
        <taxon>Metazoa</taxon>
        <taxon>Ecdysozoa</taxon>
        <taxon>Nematoda</taxon>
        <taxon>Chromadorea</taxon>
        <taxon>Rhabditida</taxon>
        <taxon>Tylenchina</taxon>
        <taxon>Panagrolaimomorpha</taxon>
        <taxon>Panagrolaimoidea</taxon>
        <taxon>Panagrolaimidae</taxon>
        <taxon>Panagrolaimus</taxon>
    </lineage>
</organism>
<evidence type="ECO:0000313" key="1">
    <source>
        <dbReference type="Proteomes" id="UP000887577"/>
    </source>
</evidence>
<name>A0A914Y124_9BILA</name>
<protein>
    <submittedName>
        <fullName evidence="2">Uncharacterized protein</fullName>
    </submittedName>
</protein>
<proteinExistence type="predicted"/>
<dbReference type="Proteomes" id="UP000887577">
    <property type="component" value="Unplaced"/>
</dbReference>
<accession>A0A914Y124</accession>
<dbReference type="WBParaSite" id="PSU_v2.g12486.t1">
    <property type="protein sequence ID" value="PSU_v2.g12486.t1"/>
    <property type="gene ID" value="PSU_v2.g12486"/>
</dbReference>
<evidence type="ECO:0000313" key="2">
    <source>
        <dbReference type="WBParaSite" id="PSU_v2.g12486.t1"/>
    </source>
</evidence>
<dbReference type="AlphaFoldDB" id="A0A914Y124"/>
<reference evidence="2" key="1">
    <citation type="submission" date="2022-11" db="UniProtKB">
        <authorList>
            <consortium name="WormBaseParasite"/>
        </authorList>
    </citation>
    <scope>IDENTIFICATION</scope>
</reference>
<sequence length="113" mass="12629">MDPSNKFTFSTHGDNKVATKNAVQCFNFNHRASHIAATKYFPTMNLTVHQQQSAQSRNGNELHAYLISKLTVRDLAADIDEKTKKLSLDLIQFSGIDGNELIYLTEGGENQDV</sequence>
<keyword evidence="1" id="KW-1185">Reference proteome</keyword>